<organism evidence="5 6">
    <name type="scientific">Pontibacter qinzhouensis</name>
    <dbReference type="NCBI Taxonomy" id="2603253"/>
    <lineage>
        <taxon>Bacteria</taxon>
        <taxon>Pseudomonadati</taxon>
        <taxon>Bacteroidota</taxon>
        <taxon>Cytophagia</taxon>
        <taxon>Cytophagales</taxon>
        <taxon>Hymenobacteraceae</taxon>
        <taxon>Pontibacter</taxon>
    </lineage>
</organism>
<dbReference type="Gene3D" id="3.20.20.80">
    <property type="entry name" value="Glycosidases"/>
    <property type="match status" value="1"/>
</dbReference>
<dbReference type="SUPFAM" id="SSF51011">
    <property type="entry name" value="Glycosyl hydrolase domain"/>
    <property type="match status" value="1"/>
</dbReference>
<protein>
    <submittedName>
        <fullName evidence="5">DUF3459 domain-containing protein</fullName>
    </submittedName>
</protein>
<keyword evidence="3" id="KW-0326">Glycosidase</keyword>
<comment type="similarity">
    <text evidence="1">Belongs to the glycosyl hydrolase 13 family.</text>
</comment>
<dbReference type="OrthoDB" id="9806009at2"/>
<evidence type="ECO:0000313" key="6">
    <source>
        <dbReference type="Proteomes" id="UP000321926"/>
    </source>
</evidence>
<accession>A0A5C8KBY2</accession>
<dbReference type="InterPro" id="IPR017853">
    <property type="entry name" value="GH"/>
</dbReference>
<evidence type="ECO:0000256" key="1">
    <source>
        <dbReference type="ARBA" id="ARBA00008061"/>
    </source>
</evidence>
<gene>
    <name evidence="5" type="ORF">FVR03_08550</name>
</gene>
<dbReference type="EMBL" id="VRTY01000025">
    <property type="protein sequence ID" value="TXK48070.1"/>
    <property type="molecule type" value="Genomic_DNA"/>
</dbReference>
<dbReference type="FunFam" id="3.90.400.10:FF:000002">
    <property type="entry name" value="Sucrose isomerase"/>
    <property type="match status" value="1"/>
</dbReference>
<dbReference type="InterPro" id="IPR045857">
    <property type="entry name" value="O16G_dom_2"/>
</dbReference>
<dbReference type="CDD" id="cd11331">
    <property type="entry name" value="AmyAc_OligoGlu_like"/>
    <property type="match status" value="1"/>
</dbReference>
<dbReference type="GO" id="GO:0004556">
    <property type="term" value="F:alpha-amylase activity"/>
    <property type="evidence" value="ECO:0007669"/>
    <property type="project" value="TreeGrafter"/>
</dbReference>
<name>A0A5C8KBY2_9BACT</name>
<dbReference type="Gene3D" id="3.90.400.10">
    <property type="entry name" value="Oligo-1,6-glucosidase, Domain 2"/>
    <property type="match status" value="1"/>
</dbReference>
<evidence type="ECO:0000313" key="5">
    <source>
        <dbReference type="EMBL" id="TXK48070.1"/>
    </source>
</evidence>
<reference evidence="5 6" key="1">
    <citation type="submission" date="2019-08" db="EMBL/GenBank/DDBJ databases">
        <authorList>
            <person name="Shi S."/>
        </authorList>
    </citation>
    <scope>NUCLEOTIDE SEQUENCE [LARGE SCALE GENOMIC DNA]</scope>
    <source>
        <strain evidence="5 6">GY10130</strain>
    </source>
</reference>
<keyword evidence="2" id="KW-0378">Hydrolase</keyword>
<comment type="caution">
    <text evidence="5">The sequence shown here is derived from an EMBL/GenBank/DDBJ whole genome shotgun (WGS) entry which is preliminary data.</text>
</comment>
<evidence type="ECO:0000259" key="4">
    <source>
        <dbReference type="SMART" id="SM00642"/>
    </source>
</evidence>
<evidence type="ECO:0000256" key="3">
    <source>
        <dbReference type="ARBA" id="ARBA00023295"/>
    </source>
</evidence>
<sequence length="541" mass="62649">MQAKAPGSKKASGDLWWQKGIIYEVYIRSFNDTNGDGIGDLNGITEKLDYLQDLGIDCIWVTPFYESPMKDFGYDISDFKSVEKMFGTMQDFDKLLHETHQRGMKLIVDQVPNHTSDQHAWFKEARSSRDNPKRDWYIWADADAEGNPPNNWLAMFGGSAWEWDEKTEQFYYHAFLKDQPDLNWRNPEVHEAVLEEMRFWLEKGVDGFRVDVMWHLIKDEHLRDNPDNPDYKEEQPTYNQLQPVYSTDQPEVHDIIRKMRKLTDSYPDCVLIGEIYLPIHQLVSYYGHDNKGAQLPFNFQLLTLPWEPKKIAIAIDQYESALPNSGWPNWVMGNHDQSRMATKLGEAQARVAAMLLLTLRGTPTLYYGDEIGMQDVKIPKSEVQDPQGLHMPDKNLSRDPFRAPMPWNDSPNAGFTTGKPWLRMAGNTSKLNVQAQQDKPDSLLALYKKLIKLRRQEPALHKGLYRPVYSDDKLIAYLREAEEKRFLVVLNLSNKGRLFAPERFKFKGKVVLSLLPDHENATVENELKLKGDDGLIIEINR</sequence>
<dbReference type="AlphaFoldDB" id="A0A5C8KBY2"/>
<dbReference type="RefSeq" id="WP_147921326.1">
    <property type="nucleotide sequence ID" value="NZ_VRTY01000025.1"/>
</dbReference>
<dbReference type="PANTHER" id="PTHR10357">
    <property type="entry name" value="ALPHA-AMYLASE FAMILY MEMBER"/>
    <property type="match status" value="1"/>
</dbReference>
<dbReference type="SMART" id="SM00642">
    <property type="entry name" value="Aamy"/>
    <property type="match status" value="1"/>
</dbReference>
<dbReference type="InterPro" id="IPR013780">
    <property type="entry name" value="Glyco_hydro_b"/>
</dbReference>
<evidence type="ECO:0000256" key="2">
    <source>
        <dbReference type="ARBA" id="ARBA00022801"/>
    </source>
</evidence>
<dbReference type="Gene3D" id="2.60.40.1180">
    <property type="entry name" value="Golgi alpha-mannosidase II"/>
    <property type="match status" value="1"/>
</dbReference>
<dbReference type="InterPro" id="IPR006047">
    <property type="entry name" value="GH13_cat_dom"/>
</dbReference>
<feature type="domain" description="Glycosyl hydrolase family 13 catalytic" evidence="4">
    <location>
        <begin position="24"/>
        <end position="402"/>
    </location>
</feature>
<dbReference type="Proteomes" id="UP000321926">
    <property type="component" value="Unassembled WGS sequence"/>
</dbReference>
<dbReference type="GO" id="GO:0009313">
    <property type="term" value="P:oligosaccharide catabolic process"/>
    <property type="evidence" value="ECO:0007669"/>
    <property type="project" value="TreeGrafter"/>
</dbReference>
<dbReference type="SUPFAM" id="SSF51445">
    <property type="entry name" value="(Trans)glycosidases"/>
    <property type="match status" value="1"/>
</dbReference>
<dbReference type="PANTHER" id="PTHR10357:SF179">
    <property type="entry name" value="NEUTRAL AND BASIC AMINO ACID TRANSPORT PROTEIN RBAT"/>
    <property type="match status" value="1"/>
</dbReference>
<keyword evidence="6" id="KW-1185">Reference proteome</keyword>
<dbReference type="Pfam" id="PF00128">
    <property type="entry name" value="Alpha-amylase"/>
    <property type="match status" value="1"/>
</dbReference>
<proteinExistence type="inferred from homology"/>